<comment type="caution">
    <text evidence="13">The sequence shown here is derived from an EMBL/GenBank/DDBJ whole genome shotgun (WGS) entry which is preliminary data.</text>
</comment>
<evidence type="ECO:0000256" key="3">
    <source>
        <dbReference type="ARBA" id="ARBA00022452"/>
    </source>
</evidence>
<dbReference type="InterPro" id="IPR023996">
    <property type="entry name" value="TonB-dep_OMP_SusC/RagA"/>
</dbReference>
<evidence type="ECO:0000256" key="11">
    <source>
        <dbReference type="RuleBase" id="RU003357"/>
    </source>
</evidence>
<evidence type="ECO:0000313" key="13">
    <source>
        <dbReference type="EMBL" id="TDE15421.1"/>
    </source>
</evidence>
<evidence type="ECO:0000256" key="8">
    <source>
        <dbReference type="ARBA" id="ARBA00023136"/>
    </source>
</evidence>
<dbReference type="Pfam" id="PF00593">
    <property type="entry name" value="TonB_dep_Rec_b-barrel"/>
    <property type="match status" value="1"/>
</dbReference>
<evidence type="ECO:0000256" key="10">
    <source>
        <dbReference type="PROSITE-ProRule" id="PRU01360"/>
    </source>
</evidence>
<evidence type="ECO:0000313" key="14">
    <source>
        <dbReference type="Proteomes" id="UP000294850"/>
    </source>
</evidence>
<dbReference type="InterPro" id="IPR000531">
    <property type="entry name" value="Beta-barrel_TonB"/>
</dbReference>
<dbReference type="Pfam" id="PF13715">
    <property type="entry name" value="CarbopepD_reg_2"/>
    <property type="match status" value="1"/>
</dbReference>
<dbReference type="Gene3D" id="2.40.170.20">
    <property type="entry name" value="TonB-dependent receptor, beta-barrel domain"/>
    <property type="match status" value="1"/>
</dbReference>
<keyword evidence="4" id="KW-0410">Iron transport</keyword>
<evidence type="ECO:0000256" key="5">
    <source>
        <dbReference type="ARBA" id="ARBA00022692"/>
    </source>
</evidence>
<name>A0A4R5DTK7_9BACT</name>
<dbReference type="SMART" id="SM00965">
    <property type="entry name" value="STN"/>
    <property type="match status" value="1"/>
</dbReference>
<dbReference type="SUPFAM" id="SSF49464">
    <property type="entry name" value="Carboxypeptidase regulatory domain-like"/>
    <property type="match status" value="1"/>
</dbReference>
<dbReference type="NCBIfam" id="TIGR04057">
    <property type="entry name" value="SusC_RagA_signa"/>
    <property type="match status" value="1"/>
</dbReference>
<evidence type="ECO:0000256" key="9">
    <source>
        <dbReference type="ARBA" id="ARBA00023237"/>
    </source>
</evidence>
<dbReference type="InterPro" id="IPR037066">
    <property type="entry name" value="Plug_dom_sf"/>
</dbReference>
<dbReference type="OrthoDB" id="9768177at2"/>
<dbReference type="Proteomes" id="UP000294850">
    <property type="component" value="Unassembled WGS sequence"/>
</dbReference>
<dbReference type="AlphaFoldDB" id="A0A4R5DTK7"/>
<dbReference type="Pfam" id="PF07715">
    <property type="entry name" value="Plug"/>
    <property type="match status" value="1"/>
</dbReference>
<dbReference type="InterPro" id="IPR036942">
    <property type="entry name" value="Beta-barrel_TonB_sf"/>
</dbReference>
<organism evidence="13 14">
    <name type="scientific">Dyadobacter psychrotolerans</name>
    <dbReference type="NCBI Taxonomy" id="2541721"/>
    <lineage>
        <taxon>Bacteria</taxon>
        <taxon>Pseudomonadati</taxon>
        <taxon>Bacteroidota</taxon>
        <taxon>Cytophagia</taxon>
        <taxon>Cytophagales</taxon>
        <taxon>Spirosomataceae</taxon>
        <taxon>Dyadobacter</taxon>
    </lineage>
</organism>
<dbReference type="PROSITE" id="PS52016">
    <property type="entry name" value="TONB_DEPENDENT_REC_3"/>
    <property type="match status" value="1"/>
</dbReference>
<comment type="similarity">
    <text evidence="10 11">Belongs to the TonB-dependent receptor family.</text>
</comment>
<keyword evidence="8 10" id="KW-0472">Membrane</keyword>
<keyword evidence="9 10" id="KW-0998">Cell outer membrane</keyword>
<evidence type="ECO:0000259" key="12">
    <source>
        <dbReference type="SMART" id="SM00965"/>
    </source>
</evidence>
<dbReference type="Gene3D" id="3.55.50.30">
    <property type="match status" value="1"/>
</dbReference>
<keyword evidence="4" id="KW-0406">Ion transport</keyword>
<feature type="domain" description="Secretin/TonB short N-terminal" evidence="12">
    <location>
        <begin position="69"/>
        <end position="120"/>
    </location>
</feature>
<reference evidence="13 14" key="1">
    <citation type="submission" date="2019-03" db="EMBL/GenBank/DDBJ databases">
        <title>Dyadobacter AR-3-6 sp. nov., isolated from arctic soil.</title>
        <authorList>
            <person name="Chaudhary D.K."/>
        </authorList>
    </citation>
    <scope>NUCLEOTIDE SEQUENCE [LARGE SCALE GENOMIC DNA]</scope>
    <source>
        <strain evidence="13 14">AR-3-6</strain>
    </source>
</reference>
<dbReference type="GO" id="GO:0009279">
    <property type="term" value="C:cell outer membrane"/>
    <property type="evidence" value="ECO:0007669"/>
    <property type="project" value="UniProtKB-SubCell"/>
</dbReference>
<evidence type="ECO:0000256" key="1">
    <source>
        <dbReference type="ARBA" id="ARBA00004571"/>
    </source>
</evidence>
<dbReference type="FunFam" id="2.170.130.10:FF:000008">
    <property type="entry name" value="SusC/RagA family TonB-linked outer membrane protein"/>
    <property type="match status" value="1"/>
</dbReference>
<dbReference type="InterPro" id="IPR023997">
    <property type="entry name" value="TonB-dep_OMP_SusC/RagA_CS"/>
</dbReference>
<protein>
    <submittedName>
        <fullName evidence="13">SusC/RagA family TonB-linked outer membrane protein</fullName>
    </submittedName>
</protein>
<dbReference type="InterPro" id="IPR039426">
    <property type="entry name" value="TonB-dep_rcpt-like"/>
</dbReference>
<dbReference type="Gene3D" id="2.170.130.10">
    <property type="entry name" value="TonB-dependent receptor, plug domain"/>
    <property type="match status" value="1"/>
</dbReference>
<keyword evidence="2 10" id="KW-0813">Transport</keyword>
<keyword evidence="7 11" id="KW-0798">TonB box</keyword>
<dbReference type="NCBIfam" id="TIGR04056">
    <property type="entry name" value="OMP_RagA_SusC"/>
    <property type="match status" value="1"/>
</dbReference>
<evidence type="ECO:0000256" key="6">
    <source>
        <dbReference type="ARBA" id="ARBA00023004"/>
    </source>
</evidence>
<evidence type="ECO:0000256" key="4">
    <source>
        <dbReference type="ARBA" id="ARBA00022496"/>
    </source>
</evidence>
<keyword evidence="3 10" id="KW-1134">Transmembrane beta strand</keyword>
<comment type="subcellular location">
    <subcellularLocation>
        <location evidence="1 10">Cell outer membrane</location>
        <topology evidence="1 10">Multi-pass membrane protein</topology>
    </subcellularLocation>
</comment>
<dbReference type="InterPro" id="IPR008969">
    <property type="entry name" value="CarboxyPept-like_regulatory"/>
</dbReference>
<dbReference type="Gene3D" id="2.60.40.1120">
    <property type="entry name" value="Carboxypeptidase-like, regulatory domain"/>
    <property type="match status" value="1"/>
</dbReference>
<keyword evidence="5 10" id="KW-0812">Transmembrane</keyword>
<evidence type="ECO:0000256" key="7">
    <source>
        <dbReference type="ARBA" id="ARBA00023077"/>
    </source>
</evidence>
<dbReference type="EMBL" id="SMFL01000004">
    <property type="protein sequence ID" value="TDE15421.1"/>
    <property type="molecule type" value="Genomic_DNA"/>
</dbReference>
<gene>
    <name evidence="13" type="ORF">E0F88_12985</name>
</gene>
<accession>A0A4R5DTK7</accession>
<sequence>MEKPLEPQSRLITIMRISIAQFLLAVIFVSFSYATEVSGQNLLEKKITLHIEDKPLKTILTKIQRESGVNFMYSPQVTQSERRTSVTVQDRPLREVLEMVLKPLHIYYRLSGNQIVLSQKQTTDLLNLDTNIKPLEINFADRSVSGTISDESGMGLPGVSILLKGKQTGTTTDSEGRYKLSVPDSKSVLVFSFVGYLTQEIQVGTRSVLDVKLAIDDKALEEVVVVGYGTVNKRDLTGAVSSVGAKQLKDVPLNSASEALTGRLAGVQVTTTEGTPGADVQIRIRGGGSITQDNSPLYVIDGVQVENGLASLSPQDVESIDVLKDASATAIYGARGANGVVIVTTKGGREMKTTVNYNGFAGFRKISKKLDLMSPYDFIVYQYERTGNNDAFKGRYGSTWDTLSRFQNTPAIDWQDKVFGRNAFSQTHNISVNGGSKTTTYNLSVTKNTENGVMLISKFERNLVNFRFDHKVTSKLKVGFNVRYADQVTTGSGTSASGGSISRLRQTIKYIPFIQNEDVRIDQFDEEYFNETASGGNGLTLINPILLNEMEYKKNYSNTLNLNGSVNYNFTKGLSFRSNFGINRNSGEIKMFDDYRTPKGFYTYGGEPVVTLQTNKQSTINVSNVLAFNNAAKSIKGAKHHFDALIGQEIYQINVQSLENIVRNFPIGITAEKALAQLSLGASLPLYPSSNEVESRILSFFSRANYSFNDKYLATFTVRADGSTKFAEGQRWGYFPSGSLAWRISEEAFMPKGNFLTDMKLRMSYGIAGNNRIGDFLYLTLFSANASPYGAGETLTPGYKVNTLANLNLKWEKTSSKNIGLDLGLWHNKLQVSLDAYQNDTDDLLLNVPIPSSSGYKTQLQNVGATRNRGIELQATGNILATKNFTWTANFNASSNRNKIVKLSNYQNFYYQGSNWGISGQLADFIVQEGQPVGTMYGFVTEGMYGLDDFSYDASTKIYTLKDGVTNGNTILGLAQPGSLKLKDLNGDGKIDADNDRKIIGNPTPKLIGGLNQQFRYKNFDLSVFLNFVIGNDIMNANKIEFTNAYNTSANMLATMNDRWRTVDANGVIVQRTATVSGVQVVQGEAPAVLAELNKNARIWQPLRSNGSFTLHSWAIEDGSFLRLSNVTLGYSLPSPLLKKIKISNLRFYVTGNNLAILTRYTGYDPEVSVRSSNPVTPGVDYSAYPRSKAFIAGLNLTF</sequence>
<dbReference type="InterPro" id="IPR012910">
    <property type="entry name" value="Plug_dom"/>
</dbReference>
<keyword evidence="6" id="KW-0408">Iron</keyword>
<dbReference type="InterPro" id="IPR011662">
    <property type="entry name" value="Secretin/TonB_short_N"/>
</dbReference>
<dbReference type="RefSeq" id="WP_131958684.1">
    <property type="nucleotide sequence ID" value="NZ_SMFL01000004.1"/>
</dbReference>
<proteinExistence type="inferred from homology"/>
<keyword evidence="14" id="KW-1185">Reference proteome</keyword>
<evidence type="ECO:0000256" key="2">
    <source>
        <dbReference type="ARBA" id="ARBA00022448"/>
    </source>
</evidence>
<dbReference type="GO" id="GO:0006826">
    <property type="term" value="P:iron ion transport"/>
    <property type="evidence" value="ECO:0007669"/>
    <property type="project" value="UniProtKB-KW"/>
</dbReference>
<dbReference type="SUPFAM" id="SSF56935">
    <property type="entry name" value="Porins"/>
    <property type="match status" value="1"/>
</dbReference>